<dbReference type="PRINTS" id="PR00313">
    <property type="entry name" value="CABNDNGRPT"/>
</dbReference>
<organism evidence="2 3">
    <name type="scientific">Scytonema hofmannii FACHB-248</name>
    <dbReference type="NCBI Taxonomy" id="1842502"/>
    <lineage>
        <taxon>Bacteria</taxon>
        <taxon>Bacillati</taxon>
        <taxon>Cyanobacteriota</taxon>
        <taxon>Cyanophyceae</taxon>
        <taxon>Nostocales</taxon>
        <taxon>Scytonemataceae</taxon>
        <taxon>Scytonema</taxon>
    </lineage>
</organism>
<dbReference type="InterPro" id="IPR027372">
    <property type="entry name" value="Phytase-like_dom"/>
</dbReference>
<dbReference type="Pfam" id="PF13449">
    <property type="entry name" value="Phytase-like"/>
    <property type="match status" value="1"/>
</dbReference>
<protein>
    <submittedName>
        <fullName evidence="2">Esterase-like activity of phytase family protein</fullName>
    </submittedName>
</protein>
<dbReference type="Pfam" id="PF00353">
    <property type="entry name" value="HemolysinCabind"/>
    <property type="match status" value="3"/>
</dbReference>
<dbReference type="RefSeq" id="WP_051502817.1">
    <property type="nucleotide sequence ID" value="NZ_JACJTA010000040.1"/>
</dbReference>
<dbReference type="PANTHER" id="PTHR37957:SF1">
    <property type="entry name" value="PHYTASE-LIKE DOMAIN-CONTAINING PROTEIN"/>
    <property type="match status" value="1"/>
</dbReference>
<dbReference type="SUPFAM" id="SSF50956">
    <property type="entry name" value="Thermostable phytase (3-phytase)"/>
    <property type="match status" value="1"/>
</dbReference>
<dbReference type="PANTHER" id="PTHR37957">
    <property type="entry name" value="BLR7070 PROTEIN"/>
    <property type="match status" value="1"/>
</dbReference>
<dbReference type="EMBL" id="JACJTA010000040">
    <property type="protein sequence ID" value="MBD2606439.1"/>
    <property type="molecule type" value="Genomic_DNA"/>
</dbReference>
<dbReference type="SUPFAM" id="SSF75011">
    <property type="entry name" value="3-carboxy-cis,cis-mucoante lactonizing enzyme"/>
    <property type="match status" value="1"/>
</dbReference>
<dbReference type="Proteomes" id="UP000660380">
    <property type="component" value="Unassembled WGS sequence"/>
</dbReference>
<sequence>MASTNNLVSSISIPANAIDLFPLNGQSNEANINRLGGFGSDLFYDYRQNFFYALVDRGPGGGVIPYQTRVEQFDINIDPQTGAINSYQVLKTIPFTIAAGTTFNGITYNTTTPFNGLNPLLLNGDGTELGLSQDPEGFAVGANGNFYVSDEYGPSIYEFSPTGTFIRALTQPDNVIPRNGSTPYFAADGASLTTGRQDNRGYEGLAISPDGQKLFSIFQDPLQNEGTPNGRSSANVRIVRFDIATGISDAQYIYQLESVADINARITATGARDTFGSTSQGRNIGVSSLTPINDHEFLVIERDNRGIGVDDPTGQATVGSKRIYKIDLTGATDVSGVNLTGTNTLPTGVTPVSKSLFLDIAGTLQSAGEKIPEKFEGVAIGSQLADGSYALIVATDNDFSVTQNSTNTQFDVYTNGVSSIQVPIDSLPPAAPAGQSSYTLIPSYIYSFNATIPNLSLPTLPSSFNLIQGTEQDDTLYGSNEDDTIFGFGGNDTIYAGEGNNSVVAGNGNNTVYGGAGNDVINVGKDNNIIYAAEGNNSVVAGNGDDLIYAGSGDDIINAGNGNNTIYAAEGNNQITTGNGDDLIYAGSGNNLISTGTGNDTIYVGSGVNRFILAAGLDSATIYNFTSDDQISRGAGLSSNASLTVSISGDDTLISAGSDLLATLKWTQLSSVNIV</sequence>
<name>A0ABR8GSJ4_9CYAN</name>
<dbReference type="InterPro" id="IPR011042">
    <property type="entry name" value="6-blade_b-propeller_TolB-like"/>
</dbReference>
<accession>A0ABR8GSJ4</accession>
<dbReference type="InterPro" id="IPR011049">
    <property type="entry name" value="Serralysin-like_metalloprot_C"/>
</dbReference>
<reference evidence="2 3" key="1">
    <citation type="journal article" date="2020" name="ISME J.">
        <title>Comparative genomics reveals insights into cyanobacterial evolution and habitat adaptation.</title>
        <authorList>
            <person name="Chen M.Y."/>
            <person name="Teng W.K."/>
            <person name="Zhao L."/>
            <person name="Hu C.X."/>
            <person name="Zhou Y.K."/>
            <person name="Han B.P."/>
            <person name="Song L.R."/>
            <person name="Shu W.S."/>
        </authorList>
    </citation>
    <scope>NUCLEOTIDE SEQUENCE [LARGE SCALE GENOMIC DNA]</scope>
    <source>
        <strain evidence="2 3">FACHB-248</strain>
    </source>
</reference>
<gene>
    <name evidence="2" type="ORF">H6G81_18355</name>
</gene>
<evidence type="ECO:0000259" key="1">
    <source>
        <dbReference type="Pfam" id="PF13449"/>
    </source>
</evidence>
<evidence type="ECO:0000313" key="3">
    <source>
        <dbReference type="Proteomes" id="UP000660380"/>
    </source>
</evidence>
<dbReference type="Gene3D" id="2.150.10.10">
    <property type="entry name" value="Serralysin-like metalloprotease, C-terminal"/>
    <property type="match status" value="2"/>
</dbReference>
<dbReference type="SUPFAM" id="SSF51120">
    <property type="entry name" value="beta-Roll"/>
    <property type="match status" value="2"/>
</dbReference>
<proteinExistence type="predicted"/>
<evidence type="ECO:0000313" key="2">
    <source>
        <dbReference type="EMBL" id="MBD2606439.1"/>
    </source>
</evidence>
<dbReference type="InterPro" id="IPR001343">
    <property type="entry name" value="Hemolysn_Ca-bd"/>
</dbReference>
<dbReference type="Gene3D" id="2.120.10.30">
    <property type="entry name" value="TolB, C-terminal domain"/>
    <property type="match status" value="1"/>
</dbReference>
<feature type="domain" description="Phytase-like" evidence="1">
    <location>
        <begin position="34"/>
        <end position="399"/>
    </location>
</feature>
<comment type="caution">
    <text evidence="2">The sequence shown here is derived from an EMBL/GenBank/DDBJ whole genome shotgun (WGS) entry which is preliminary data.</text>
</comment>
<keyword evidence="3" id="KW-1185">Reference proteome</keyword>